<proteinExistence type="predicted"/>
<evidence type="ECO:0000313" key="2">
    <source>
        <dbReference type="EMBL" id="MFC4739634.1"/>
    </source>
</evidence>
<keyword evidence="1" id="KW-1133">Transmembrane helix</keyword>
<dbReference type="InterPro" id="IPR011990">
    <property type="entry name" value="TPR-like_helical_dom_sf"/>
</dbReference>
<dbReference type="SUPFAM" id="SSF48452">
    <property type="entry name" value="TPR-like"/>
    <property type="match status" value="1"/>
</dbReference>
<dbReference type="RefSeq" id="WP_379739447.1">
    <property type="nucleotide sequence ID" value="NZ_JBHSGW010000004.1"/>
</dbReference>
<gene>
    <name evidence="2" type="ORF">ACFO3U_06465</name>
</gene>
<dbReference type="EMBL" id="JBHSGW010000004">
    <property type="protein sequence ID" value="MFC4739634.1"/>
    <property type="molecule type" value="Genomic_DNA"/>
</dbReference>
<organism evidence="2 3">
    <name type="scientific">Flavobacterium ponti</name>
    <dbReference type="NCBI Taxonomy" id="665133"/>
    <lineage>
        <taxon>Bacteria</taxon>
        <taxon>Pseudomonadati</taxon>
        <taxon>Bacteroidota</taxon>
        <taxon>Flavobacteriia</taxon>
        <taxon>Flavobacteriales</taxon>
        <taxon>Flavobacteriaceae</taxon>
        <taxon>Flavobacterium</taxon>
    </lineage>
</organism>
<sequence>MATYNKRGYKAPKPKDIADDATNEIDETFDGESTTAEVFETLDVQANKAEDWVVKNQKIIMGVVGAIALLTTCYFLYMKFIVEPKEEKAVNDMFQAQKYFKEAVDAQAAPDSLFTLALKGGEGKLGFEGIISEYSGTKSANLAQYYAGMSYLNLKDYKKAVEHLEKFSSDDEMLKPIALGAIGDSFSELKKVDDALSYYLKAAEASDNDFTSPRYLMKHGLLAMMNGKNDAALKSFQTIKEKYSTSTEAANIDGYIARVE</sequence>
<dbReference type="Pfam" id="PF13174">
    <property type="entry name" value="TPR_6"/>
    <property type="match status" value="2"/>
</dbReference>
<dbReference type="Proteomes" id="UP001595885">
    <property type="component" value="Unassembled WGS sequence"/>
</dbReference>
<protein>
    <submittedName>
        <fullName evidence="2">Tetratricopeptide repeat protein</fullName>
    </submittedName>
</protein>
<dbReference type="InterPro" id="IPR019734">
    <property type="entry name" value="TPR_rpt"/>
</dbReference>
<feature type="transmembrane region" description="Helical" evidence="1">
    <location>
        <begin position="59"/>
        <end position="77"/>
    </location>
</feature>
<evidence type="ECO:0000313" key="3">
    <source>
        <dbReference type="Proteomes" id="UP001595885"/>
    </source>
</evidence>
<accession>A0ABV9P6T4</accession>
<keyword evidence="1" id="KW-0812">Transmembrane</keyword>
<dbReference type="Gene3D" id="1.25.40.10">
    <property type="entry name" value="Tetratricopeptide repeat domain"/>
    <property type="match status" value="2"/>
</dbReference>
<name>A0ABV9P6T4_9FLAO</name>
<keyword evidence="1" id="KW-0472">Membrane</keyword>
<evidence type="ECO:0000256" key="1">
    <source>
        <dbReference type="SAM" id="Phobius"/>
    </source>
</evidence>
<keyword evidence="3" id="KW-1185">Reference proteome</keyword>
<comment type="caution">
    <text evidence="2">The sequence shown here is derived from an EMBL/GenBank/DDBJ whole genome shotgun (WGS) entry which is preliminary data.</text>
</comment>
<reference evidence="3" key="1">
    <citation type="journal article" date="2019" name="Int. J. Syst. Evol. Microbiol.">
        <title>The Global Catalogue of Microorganisms (GCM) 10K type strain sequencing project: providing services to taxonomists for standard genome sequencing and annotation.</title>
        <authorList>
            <consortium name="The Broad Institute Genomics Platform"/>
            <consortium name="The Broad Institute Genome Sequencing Center for Infectious Disease"/>
            <person name="Wu L."/>
            <person name="Ma J."/>
        </authorList>
    </citation>
    <scope>NUCLEOTIDE SEQUENCE [LARGE SCALE GENOMIC DNA]</scope>
    <source>
        <strain evidence="3">CCUG 50349</strain>
    </source>
</reference>
<dbReference type="Pfam" id="PF13181">
    <property type="entry name" value="TPR_8"/>
    <property type="match status" value="1"/>
</dbReference>